<keyword evidence="8" id="KW-0378">Hydrolase</keyword>
<dbReference type="GO" id="GO:0006508">
    <property type="term" value="P:proteolysis"/>
    <property type="evidence" value="ECO:0007669"/>
    <property type="project" value="UniProtKB-KW"/>
</dbReference>
<keyword evidence="11" id="KW-1133">Transmembrane helix</keyword>
<dbReference type="Gene3D" id="3.90.1310.10">
    <property type="entry name" value="Penicillin-binding protein 2a (Domain 2)"/>
    <property type="match status" value="1"/>
</dbReference>
<feature type="domain" description="Penicillin-binding protein dimerisation" evidence="15">
    <location>
        <begin position="46"/>
        <end position="214"/>
    </location>
</feature>
<comment type="subcellular location">
    <subcellularLocation>
        <location evidence="2">Cell membrane</location>
    </subcellularLocation>
    <subcellularLocation>
        <location evidence="1">Membrane</location>
        <topology evidence="1">Single-pass membrane protein</topology>
    </subcellularLocation>
</comment>
<dbReference type="PROSITE" id="PS51257">
    <property type="entry name" value="PROKAR_LIPOPROTEIN"/>
    <property type="match status" value="1"/>
</dbReference>
<evidence type="ECO:0000256" key="10">
    <source>
        <dbReference type="ARBA" id="ARBA00022984"/>
    </source>
</evidence>
<dbReference type="AlphaFoldDB" id="A0A2H0LX81"/>
<dbReference type="SUPFAM" id="SSF56601">
    <property type="entry name" value="beta-lactamase/transpeptidase-like"/>
    <property type="match status" value="1"/>
</dbReference>
<evidence type="ECO:0000256" key="6">
    <source>
        <dbReference type="ARBA" id="ARBA00022670"/>
    </source>
</evidence>
<dbReference type="PANTHER" id="PTHR30627:SF2">
    <property type="entry name" value="PEPTIDOGLYCAN D,D-TRANSPEPTIDASE MRDA"/>
    <property type="match status" value="1"/>
</dbReference>
<evidence type="ECO:0000256" key="12">
    <source>
        <dbReference type="ARBA" id="ARBA00023136"/>
    </source>
</evidence>
<dbReference type="Pfam" id="PF03717">
    <property type="entry name" value="PBP_dimer"/>
    <property type="match status" value="1"/>
</dbReference>
<dbReference type="InterPro" id="IPR001460">
    <property type="entry name" value="PCN-bd_Tpept"/>
</dbReference>
<evidence type="ECO:0000256" key="2">
    <source>
        <dbReference type="ARBA" id="ARBA00004236"/>
    </source>
</evidence>
<keyword evidence="9" id="KW-0133">Cell shape</keyword>
<feature type="domain" description="Penicillin-binding protein transpeptidase" evidence="14">
    <location>
        <begin position="248"/>
        <end position="559"/>
    </location>
</feature>
<dbReference type="NCBIfam" id="TIGR03423">
    <property type="entry name" value="pbp2_mrdA"/>
    <property type="match status" value="1"/>
</dbReference>
<dbReference type="SUPFAM" id="SSF56519">
    <property type="entry name" value="Penicillin binding protein dimerisation domain"/>
    <property type="match status" value="1"/>
</dbReference>
<dbReference type="Pfam" id="PF00905">
    <property type="entry name" value="Transpeptidase"/>
    <property type="match status" value="1"/>
</dbReference>
<evidence type="ECO:0000256" key="7">
    <source>
        <dbReference type="ARBA" id="ARBA00022692"/>
    </source>
</evidence>
<dbReference type="InterPro" id="IPR017790">
    <property type="entry name" value="Penicillin-binding_protein_2"/>
</dbReference>
<dbReference type="GO" id="GO:0071972">
    <property type="term" value="F:peptidoglycan L,D-transpeptidase activity"/>
    <property type="evidence" value="ECO:0007669"/>
    <property type="project" value="TreeGrafter"/>
</dbReference>
<keyword evidence="6" id="KW-0645">Protease</keyword>
<evidence type="ECO:0000256" key="5">
    <source>
        <dbReference type="ARBA" id="ARBA00022645"/>
    </source>
</evidence>
<dbReference type="GO" id="GO:0008658">
    <property type="term" value="F:penicillin binding"/>
    <property type="evidence" value="ECO:0007669"/>
    <property type="project" value="InterPro"/>
</dbReference>
<keyword evidence="12" id="KW-0472">Membrane</keyword>
<keyword evidence="10" id="KW-0573">Peptidoglycan synthesis</keyword>
<evidence type="ECO:0000256" key="11">
    <source>
        <dbReference type="ARBA" id="ARBA00022989"/>
    </source>
</evidence>
<evidence type="ECO:0000256" key="4">
    <source>
        <dbReference type="ARBA" id="ARBA00022519"/>
    </source>
</evidence>
<evidence type="ECO:0000256" key="8">
    <source>
        <dbReference type="ARBA" id="ARBA00022801"/>
    </source>
</evidence>
<name>A0A2H0LX81_9BACT</name>
<keyword evidence="4" id="KW-0997">Cell inner membrane</keyword>
<dbReference type="Gene3D" id="3.30.1390.30">
    <property type="entry name" value="Penicillin-binding protein 2a, domain 3"/>
    <property type="match status" value="1"/>
</dbReference>
<comment type="caution">
    <text evidence="16">The sequence shown here is derived from an EMBL/GenBank/DDBJ whole genome shotgun (WGS) entry which is preliminary data.</text>
</comment>
<keyword evidence="7" id="KW-0812">Transmembrane</keyword>
<keyword evidence="3" id="KW-1003">Cell membrane</keyword>
<dbReference type="InterPro" id="IPR005311">
    <property type="entry name" value="PBP_dimer"/>
</dbReference>
<dbReference type="InterPro" id="IPR036138">
    <property type="entry name" value="PBP_dimer_sf"/>
</dbReference>
<dbReference type="PANTHER" id="PTHR30627">
    <property type="entry name" value="PEPTIDOGLYCAN D,D-TRANSPEPTIDASE"/>
    <property type="match status" value="1"/>
</dbReference>
<evidence type="ECO:0000256" key="9">
    <source>
        <dbReference type="ARBA" id="ARBA00022960"/>
    </source>
</evidence>
<evidence type="ECO:0000256" key="3">
    <source>
        <dbReference type="ARBA" id="ARBA00022475"/>
    </source>
</evidence>
<evidence type="ECO:0000256" key="1">
    <source>
        <dbReference type="ARBA" id="ARBA00004167"/>
    </source>
</evidence>
<organism evidence="16 17">
    <name type="scientific">Candidatus Ghiorseimicrobium undicola</name>
    <dbReference type="NCBI Taxonomy" id="1974746"/>
    <lineage>
        <taxon>Bacteria</taxon>
        <taxon>Pseudomonadati</taxon>
        <taxon>Candidatus Omnitrophota</taxon>
        <taxon>Candidatus Ghiorseimicrobium</taxon>
    </lineage>
</organism>
<keyword evidence="5" id="KW-0121">Carboxypeptidase</keyword>
<dbReference type="GO" id="GO:0008360">
    <property type="term" value="P:regulation of cell shape"/>
    <property type="evidence" value="ECO:0007669"/>
    <property type="project" value="UniProtKB-KW"/>
</dbReference>
<sequence>MRIRIFFRIIVLILLIVFSCLFYTQIIRGDFYHGLSQKNRIRIVPQEAARGNILDNQGRVLVDSVLSFSASIIPQELSDKEKVFTELARILKEDKSNLQSVYKRGYIAPFAPVTVKGDLSKKEALSLAENKYKLQGLIVQAKTERRYPYGDDLSHIIGYLREADQARIDKLKPYGYKMRDIIGYSGLEEAYELFLRFRKGGMQIEVDNKGRMVRLLGVRVPEKGTDITLTIDLDMQRIASSALGDKAGCVIIMNPLSGAILAMASHPAYDPSLFVRNDRRNIVRLLNNADAPFVNRAISGLYPPASVFKLVTALAALESKKISEHTTFVCDGKMRVGGRDFKCWARHGPVDLAKAVAYSCDIFFYNAGLLAGPEALSASAFKFSLAHPTGIDLPQEKNGFVPTVNWKLKKGERWYKGDTVNFSIGQGDLLVTPIQMLRLVCVFANDGLLVDPYLVEKIGDKRASKKAGPQKLRINKKYLYFLKRALLEAVKDPQGTAGMLDIPGLAVAGKTGTAQVFNKASHGWFVGFAPADKPKIAFCVFIEHAGSSSVACSIVKEILNRFLEEDLI</sequence>
<gene>
    <name evidence="16" type="primary">mrdA</name>
    <name evidence="16" type="ORF">COV72_05145</name>
</gene>
<dbReference type="Proteomes" id="UP000229641">
    <property type="component" value="Unassembled WGS sequence"/>
</dbReference>
<evidence type="ECO:0000256" key="13">
    <source>
        <dbReference type="ARBA" id="ARBA00023316"/>
    </source>
</evidence>
<evidence type="ECO:0000313" key="16">
    <source>
        <dbReference type="EMBL" id="PIQ89030.1"/>
    </source>
</evidence>
<proteinExistence type="predicted"/>
<protein>
    <submittedName>
        <fullName evidence="16">Penicillin-binding protein 2</fullName>
    </submittedName>
</protein>
<dbReference type="GO" id="GO:0005886">
    <property type="term" value="C:plasma membrane"/>
    <property type="evidence" value="ECO:0007669"/>
    <property type="project" value="UniProtKB-SubCell"/>
</dbReference>
<evidence type="ECO:0000313" key="17">
    <source>
        <dbReference type="Proteomes" id="UP000229641"/>
    </source>
</evidence>
<evidence type="ECO:0000259" key="15">
    <source>
        <dbReference type="Pfam" id="PF03717"/>
    </source>
</evidence>
<evidence type="ECO:0000259" key="14">
    <source>
        <dbReference type="Pfam" id="PF00905"/>
    </source>
</evidence>
<dbReference type="EMBL" id="PCWA01000075">
    <property type="protein sequence ID" value="PIQ89030.1"/>
    <property type="molecule type" value="Genomic_DNA"/>
</dbReference>
<dbReference type="InterPro" id="IPR050515">
    <property type="entry name" value="Beta-lactam/transpept"/>
</dbReference>
<dbReference type="Gene3D" id="3.40.710.10">
    <property type="entry name" value="DD-peptidase/beta-lactamase superfamily"/>
    <property type="match status" value="1"/>
</dbReference>
<reference evidence="16 17" key="1">
    <citation type="submission" date="2017-09" db="EMBL/GenBank/DDBJ databases">
        <title>Depth-based differentiation of microbial function through sediment-hosted aquifers and enrichment of novel symbionts in the deep terrestrial subsurface.</title>
        <authorList>
            <person name="Probst A.J."/>
            <person name="Ladd B."/>
            <person name="Jarett J.K."/>
            <person name="Geller-Mcgrath D.E."/>
            <person name="Sieber C.M."/>
            <person name="Emerson J.B."/>
            <person name="Anantharaman K."/>
            <person name="Thomas B.C."/>
            <person name="Malmstrom R."/>
            <person name="Stieglmeier M."/>
            <person name="Klingl A."/>
            <person name="Woyke T."/>
            <person name="Ryan C.M."/>
            <person name="Banfield J.F."/>
        </authorList>
    </citation>
    <scope>NUCLEOTIDE SEQUENCE [LARGE SCALE GENOMIC DNA]</scope>
    <source>
        <strain evidence="16">CG11_big_fil_rev_8_21_14_0_20_42_13</strain>
    </source>
</reference>
<dbReference type="GO" id="GO:0071555">
    <property type="term" value="P:cell wall organization"/>
    <property type="evidence" value="ECO:0007669"/>
    <property type="project" value="UniProtKB-KW"/>
</dbReference>
<dbReference type="InterPro" id="IPR012338">
    <property type="entry name" value="Beta-lactam/transpept-like"/>
</dbReference>
<accession>A0A2H0LX81</accession>
<keyword evidence="13" id="KW-0961">Cell wall biogenesis/degradation</keyword>
<dbReference type="GO" id="GO:0009002">
    <property type="term" value="F:serine-type D-Ala-D-Ala carboxypeptidase activity"/>
    <property type="evidence" value="ECO:0007669"/>
    <property type="project" value="InterPro"/>
</dbReference>
<dbReference type="GO" id="GO:0009252">
    <property type="term" value="P:peptidoglycan biosynthetic process"/>
    <property type="evidence" value="ECO:0007669"/>
    <property type="project" value="UniProtKB-KW"/>
</dbReference>